<dbReference type="Gene3D" id="1.10.10.10">
    <property type="entry name" value="Winged helix-like DNA-binding domain superfamily/Winged helix DNA-binding domain"/>
    <property type="match status" value="1"/>
</dbReference>
<dbReference type="AlphaFoldDB" id="A0A286CV14"/>
<gene>
    <name evidence="6" type="ORF">SAMN06296416_10116</name>
</gene>
<sequence>MKISHPDQARPRRQLPPLGSLRVFEAAARHLSFRRAADELAITPTAVSHQIRALEERLGVSLFKRQSRAVQLTRAGAMLFPVVRNALDDIAQTLDSLRPGHARPIVTLSVTRGFAARWLVPRLPGFAATGADIDLHLHASDEPADLHNHGADLAVRYGGGQYPGLSAEYLLSNEFVAVASPWLGPLTSAQLAHTSILAYDWRLQDERTPDWPRWFREAGLTMPKGIRLLQFSDEAHAIQAAIAGQGAVLANRVLVADELRDGTLQALPGPVLRGFDSHLVWPSARDADPALLRVRQWLKNEAAACQLRSPGPPTA</sequence>
<organism evidence="6 7">
    <name type="scientific">Pseudoxanthomonas wuyuanensis</name>
    <dbReference type="NCBI Taxonomy" id="1073196"/>
    <lineage>
        <taxon>Bacteria</taxon>
        <taxon>Pseudomonadati</taxon>
        <taxon>Pseudomonadota</taxon>
        <taxon>Gammaproteobacteria</taxon>
        <taxon>Lysobacterales</taxon>
        <taxon>Lysobacteraceae</taxon>
        <taxon>Pseudoxanthomonas</taxon>
    </lineage>
</organism>
<evidence type="ECO:0000259" key="5">
    <source>
        <dbReference type="PROSITE" id="PS50931"/>
    </source>
</evidence>
<dbReference type="RefSeq" id="WP_097119840.1">
    <property type="nucleotide sequence ID" value="NZ_OCND01000001.1"/>
</dbReference>
<name>A0A286CV14_9GAMM</name>
<evidence type="ECO:0000313" key="6">
    <source>
        <dbReference type="EMBL" id="SOD50247.1"/>
    </source>
</evidence>
<dbReference type="InterPro" id="IPR000847">
    <property type="entry name" value="LysR_HTH_N"/>
</dbReference>
<reference evidence="6 7" key="1">
    <citation type="submission" date="2017-09" db="EMBL/GenBank/DDBJ databases">
        <authorList>
            <person name="Ehlers B."/>
            <person name="Leendertz F.H."/>
        </authorList>
    </citation>
    <scope>NUCLEOTIDE SEQUENCE [LARGE SCALE GENOMIC DNA]</scope>
    <source>
        <strain evidence="6 7">CGMCC 1.10978</strain>
    </source>
</reference>
<proteinExistence type="inferred from homology"/>
<evidence type="ECO:0000256" key="4">
    <source>
        <dbReference type="ARBA" id="ARBA00023163"/>
    </source>
</evidence>
<dbReference type="GO" id="GO:0006351">
    <property type="term" value="P:DNA-templated transcription"/>
    <property type="evidence" value="ECO:0007669"/>
    <property type="project" value="TreeGrafter"/>
</dbReference>
<dbReference type="PANTHER" id="PTHR30537:SF26">
    <property type="entry name" value="GLYCINE CLEAVAGE SYSTEM TRANSCRIPTIONAL ACTIVATOR"/>
    <property type="match status" value="1"/>
</dbReference>
<keyword evidence="2" id="KW-0805">Transcription regulation</keyword>
<dbReference type="SUPFAM" id="SSF46785">
    <property type="entry name" value="Winged helix' DNA-binding domain"/>
    <property type="match status" value="1"/>
</dbReference>
<dbReference type="InterPro" id="IPR005119">
    <property type="entry name" value="LysR_subst-bd"/>
</dbReference>
<keyword evidence="3" id="KW-0238">DNA-binding</keyword>
<protein>
    <submittedName>
        <fullName evidence="6">LysR family transcriptional regulator, glycine cleavage system transcriptional activator</fullName>
    </submittedName>
</protein>
<dbReference type="GO" id="GO:0003700">
    <property type="term" value="F:DNA-binding transcription factor activity"/>
    <property type="evidence" value="ECO:0007669"/>
    <property type="project" value="InterPro"/>
</dbReference>
<dbReference type="PROSITE" id="PS50931">
    <property type="entry name" value="HTH_LYSR"/>
    <property type="match status" value="1"/>
</dbReference>
<dbReference type="Pfam" id="PF00126">
    <property type="entry name" value="HTH_1"/>
    <property type="match status" value="1"/>
</dbReference>
<dbReference type="FunFam" id="1.10.10.10:FF:000038">
    <property type="entry name" value="Glycine cleavage system transcriptional activator"/>
    <property type="match status" value="1"/>
</dbReference>
<dbReference type="GO" id="GO:0043565">
    <property type="term" value="F:sequence-specific DNA binding"/>
    <property type="evidence" value="ECO:0007669"/>
    <property type="project" value="TreeGrafter"/>
</dbReference>
<dbReference type="InterPro" id="IPR036388">
    <property type="entry name" value="WH-like_DNA-bd_sf"/>
</dbReference>
<evidence type="ECO:0000256" key="1">
    <source>
        <dbReference type="ARBA" id="ARBA00009437"/>
    </source>
</evidence>
<keyword evidence="7" id="KW-1185">Reference proteome</keyword>
<keyword evidence="4" id="KW-0804">Transcription</keyword>
<dbReference type="OrthoDB" id="5526340at2"/>
<dbReference type="PANTHER" id="PTHR30537">
    <property type="entry name" value="HTH-TYPE TRANSCRIPTIONAL REGULATOR"/>
    <property type="match status" value="1"/>
</dbReference>
<evidence type="ECO:0000256" key="3">
    <source>
        <dbReference type="ARBA" id="ARBA00023125"/>
    </source>
</evidence>
<evidence type="ECO:0000313" key="7">
    <source>
        <dbReference type="Proteomes" id="UP000219374"/>
    </source>
</evidence>
<dbReference type="PRINTS" id="PR00039">
    <property type="entry name" value="HTHLYSR"/>
</dbReference>
<dbReference type="CDD" id="cd08432">
    <property type="entry name" value="PBP2_GcdR_TrpI_HvrB_AmpR_like"/>
    <property type="match status" value="1"/>
</dbReference>
<dbReference type="Pfam" id="PF03466">
    <property type="entry name" value="LysR_substrate"/>
    <property type="match status" value="1"/>
</dbReference>
<dbReference type="SUPFAM" id="SSF53850">
    <property type="entry name" value="Periplasmic binding protein-like II"/>
    <property type="match status" value="1"/>
</dbReference>
<evidence type="ECO:0000256" key="2">
    <source>
        <dbReference type="ARBA" id="ARBA00023015"/>
    </source>
</evidence>
<feature type="domain" description="HTH lysR-type" evidence="5">
    <location>
        <begin position="16"/>
        <end position="73"/>
    </location>
</feature>
<dbReference type="Gene3D" id="3.40.190.10">
    <property type="entry name" value="Periplasmic binding protein-like II"/>
    <property type="match status" value="2"/>
</dbReference>
<dbReference type="InterPro" id="IPR036390">
    <property type="entry name" value="WH_DNA-bd_sf"/>
</dbReference>
<dbReference type="EMBL" id="OCND01000001">
    <property type="protein sequence ID" value="SOD50247.1"/>
    <property type="molecule type" value="Genomic_DNA"/>
</dbReference>
<accession>A0A286CV14</accession>
<comment type="similarity">
    <text evidence="1">Belongs to the LysR transcriptional regulatory family.</text>
</comment>
<dbReference type="Proteomes" id="UP000219374">
    <property type="component" value="Unassembled WGS sequence"/>
</dbReference>
<dbReference type="InterPro" id="IPR058163">
    <property type="entry name" value="LysR-type_TF_proteobact-type"/>
</dbReference>